<name>A0A6G5AH26_RHIMP</name>
<evidence type="ECO:0000313" key="2">
    <source>
        <dbReference type="EMBL" id="NIE49888.1"/>
    </source>
</evidence>
<sequence>MILVDSKWIFCFFSMSINFICFLMSASRSAFCFSSCWFFSKSSAMAFYLATVFRRRIVLRRLLNIWKLVTGVSHPVSPERQQAIGLKKKHRRAFYPTGGIRERQKLACRRLHRPALQQEQLPGGVK</sequence>
<organism evidence="2">
    <name type="scientific">Rhipicephalus microplus</name>
    <name type="common">Cattle tick</name>
    <name type="synonym">Boophilus microplus</name>
    <dbReference type="NCBI Taxonomy" id="6941"/>
    <lineage>
        <taxon>Eukaryota</taxon>
        <taxon>Metazoa</taxon>
        <taxon>Ecdysozoa</taxon>
        <taxon>Arthropoda</taxon>
        <taxon>Chelicerata</taxon>
        <taxon>Arachnida</taxon>
        <taxon>Acari</taxon>
        <taxon>Parasitiformes</taxon>
        <taxon>Ixodida</taxon>
        <taxon>Ixodoidea</taxon>
        <taxon>Ixodidae</taxon>
        <taxon>Rhipicephalinae</taxon>
        <taxon>Rhipicephalus</taxon>
        <taxon>Boophilus</taxon>
    </lineage>
</organism>
<proteinExistence type="predicted"/>
<keyword evidence="1" id="KW-0812">Transmembrane</keyword>
<dbReference type="AlphaFoldDB" id="A0A6G5AH26"/>
<dbReference type="EMBL" id="GIKN01007615">
    <property type="protein sequence ID" value="NIE49888.1"/>
    <property type="molecule type" value="Transcribed_RNA"/>
</dbReference>
<feature type="transmembrane region" description="Helical" evidence="1">
    <location>
        <begin position="31"/>
        <end position="53"/>
    </location>
</feature>
<feature type="transmembrane region" description="Helical" evidence="1">
    <location>
        <begin position="7"/>
        <end position="25"/>
    </location>
</feature>
<keyword evidence="1" id="KW-0472">Membrane</keyword>
<keyword evidence="1" id="KW-1133">Transmembrane helix</keyword>
<accession>A0A6G5AH26</accession>
<evidence type="ECO:0000256" key="1">
    <source>
        <dbReference type="SAM" id="Phobius"/>
    </source>
</evidence>
<protein>
    <submittedName>
        <fullName evidence="2">Uncharacterized protein</fullName>
    </submittedName>
</protein>
<reference evidence="2" key="1">
    <citation type="submission" date="2020-03" db="EMBL/GenBank/DDBJ databases">
        <title>A transcriptome and proteome of the tick Rhipicephalus microplus shaped by the genetic composition of its hosts and developmental stage.</title>
        <authorList>
            <person name="Garcia G.R."/>
            <person name="Ribeiro J.M.C."/>
            <person name="Maruyama S.R."/>
            <person name="Gardinasse L.G."/>
            <person name="Nelson K."/>
            <person name="Ferreira B.R."/>
            <person name="Andrade T.G."/>
            <person name="Santos I.K.F.M."/>
        </authorList>
    </citation>
    <scope>NUCLEOTIDE SEQUENCE</scope>
    <source>
        <strain evidence="2">NSGR</strain>
        <tissue evidence="2">Salivary glands</tissue>
    </source>
</reference>